<protein>
    <submittedName>
        <fullName evidence="2">Uncharacterized protein</fullName>
    </submittedName>
</protein>
<dbReference type="InParanoid" id="K2RY84"/>
<reference evidence="2 3" key="1">
    <citation type="journal article" date="2012" name="BMC Genomics">
        <title>Tools to kill: Genome of one of the most destructive plant pathogenic fungi Macrophomina phaseolina.</title>
        <authorList>
            <person name="Islam M.S."/>
            <person name="Haque M.S."/>
            <person name="Islam M.M."/>
            <person name="Emdad E.M."/>
            <person name="Halim A."/>
            <person name="Hossen Q.M.M."/>
            <person name="Hossain M.Z."/>
            <person name="Ahmed B."/>
            <person name="Rahim S."/>
            <person name="Rahman M.S."/>
            <person name="Alam M.M."/>
            <person name="Hou S."/>
            <person name="Wan X."/>
            <person name="Saito J.A."/>
            <person name="Alam M."/>
        </authorList>
    </citation>
    <scope>NUCLEOTIDE SEQUENCE [LARGE SCALE GENOMIC DNA]</scope>
    <source>
        <strain evidence="2 3">MS6</strain>
    </source>
</reference>
<feature type="compositionally biased region" description="Basic residues" evidence="1">
    <location>
        <begin position="8"/>
        <end position="17"/>
    </location>
</feature>
<dbReference type="EMBL" id="AHHD01000325">
    <property type="protein sequence ID" value="EKG15144.1"/>
    <property type="molecule type" value="Genomic_DNA"/>
</dbReference>
<organism evidence="2 3">
    <name type="scientific">Macrophomina phaseolina (strain MS6)</name>
    <name type="common">Charcoal rot fungus</name>
    <dbReference type="NCBI Taxonomy" id="1126212"/>
    <lineage>
        <taxon>Eukaryota</taxon>
        <taxon>Fungi</taxon>
        <taxon>Dikarya</taxon>
        <taxon>Ascomycota</taxon>
        <taxon>Pezizomycotina</taxon>
        <taxon>Dothideomycetes</taxon>
        <taxon>Dothideomycetes incertae sedis</taxon>
        <taxon>Botryosphaeriales</taxon>
        <taxon>Botryosphaeriaceae</taxon>
        <taxon>Macrophomina</taxon>
    </lineage>
</organism>
<dbReference type="HOGENOM" id="CLU_2264265_0_0_1"/>
<gene>
    <name evidence="2" type="ORF">MPH_07660</name>
</gene>
<name>K2RY84_MACPH</name>
<evidence type="ECO:0000313" key="3">
    <source>
        <dbReference type="Proteomes" id="UP000007129"/>
    </source>
</evidence>
<sequence length="103" mass="11311">MVPPGLRSKIRPKAKLGTRRDKATKSQYPASPWNLRPLEGSMTGKMGGDIVHGKLGLTNEIQVDVWNGNAGILTAPDLVGPIEWDYDFGIQFGPRVPSLEREN</sequence>
<dbReference type="Proteomes" id="UP000007129">
    <property type="component" value="Unassembled WGS sequence"/>
</dbReference>
<evidence type="ECO:0000313" key="2">
    <source>
        <dbReference type="EMBL" id="EKG15144.1"/>
    </source>
</evidence>
<proteinExistence type="predicted"/>
<dbReference type="VEuPathDB" id="FungiDB:MPH_07660"/>
<comment type="caution">
    <text evidence="2">The sequence shown here is derived from an EMBL/GenBank/DDBJ whole genome shotgun (WGS) entry which is preliminary data.</text>
</comment>
<feature type="region of interest" description="Disordered" evidence="1">
    <location>
        <begin position="1"/>
        <end position="39"/>
    </location>
</feature>
<accession>K2RY84</accession>
<dbReference type="AlphaFoldDB" id="K2RY84"/>
<evidence type="ECO:0000256" key="1">
    <source>
        <dbReference type="SAM" id="MobiDB-lite"/>
    </source>
</evidence>